<proteinExistence type="predicted"/>
<dbReference type="EMBL" id="CVRI01000020">
    <property type="protein sequence ID" value="CRK90866.1"/>
    <property type="molecule type" value="Genomic_DNA"/>
</dbReference>
<protein>
    <submittedName>
        <fullName evidence="1">CLUMA_CG004556, isoform A</fullName>
    </submittedName>
</protein>
<dbReference type="AlphaFoldDB" id="A0A1J1HTH8"/>
<organism evidence="1 2">
    <name type="scientific">Clunio marinus</name>
    <dbReference type="NCBI Taxonomy" id="568069"/>
    <lineage>
        <taxon>Eukaryota</taxon>
        <taxon>Metazoa</taxon>
        <taxon>Ecdysozoa</taxon>
        <taxon>Arthropoda</taxon>
        <taxon>Hexapoda</taxon>
        <taxon>Insecta</taxon>
        <taxon>Pterygota</taxon>
        <taxon>Neoptera</taxon>
        <taxon>Endopterygota</taxon>
        <taxon>Diptera</taxon>
        <taxon>Nematocera</taxon>
        <taxon>Chironomoidea</taxon>
        <taxon>Chironomidae</taxon>
        <taxon>Clunio</taxon>
    </lineage>
</organism>
<keyword evidence="2" id="KW-1185">Reference proteome</keyword>
<gene>
    <name evidence="1" type="ORF">CLUMA_CG004556</name>
</gene>
<reference evidence="1 2" key="1">
    <citation type="submission" date="2015-04" db="EMBL/GenBank/DDBJ databases">
        <authorList>
            <person name="Syromyatnikov M.Y."/>
            <person name="Popov V.N."/>
        </authorList>
    </citation>
    <scope>NUCLEOTIDE SEQUENCE [LARGE SCALE GENOMIC DNA]</scope>
</reference>
<dbReference type="Proteomes" id="UP000183832">
    <property type="component" value="Unassembled WGS sequence"/>
</dbReference>
<accession>A0A1J1HTH8</accession>
<name>A0A1J1HTH8_9DIPT</name>
<evidence type="ECO:0000313" key="2">
    <source>
        <dbReference type="Proteomes" id="UP000183832"/>
    </source>
</evidence>
<sequence length="88" mass="10397">MKHRQSTTHTFQLANVNELCEKSFIYESKSGDIDGRKGLTELKYLEWKIAMREKCVSVWMRTKKNKIVQINFLIFVDETHNSEDTQSI</sequence>
<evidence type="ECO:0000313" key="1">
    <source>
        <dbReference type="EMBL" id="CRK90866.1"/>
    </source>
</evidence>